<dbReference type="SMART" id="SM00530">
    <property type="entry name" value="HTH_XRE"/>
    <property type="match status" value="1"/>
</dbReference>
<dbReference type="SUPFAM" id="SSF47413">
    <property type="entry name" value="lambda repressor-like DNA-binding domains"/>
    <property type="match status" value="1"/>
</dbReference>
<gene>
    <name evidence="3" type="ORF">OCV65_11730</name>
</gene>
<dbReference type="Pfam" id="PF01381">
    <property type="entry name" value="HTH_3"/>
    <property type="match status" value="1"/>
</dbReference>
<evidence type="ECO:0000256" key="1">
    <source>
        <dbReference type="ARBA" id="ARBA00023125"/>
    </source>
</evidence>
<feature type="domain" description="HTH cro/C1-type" evidence="2">
    <location>
        <begin position="10"/>
        <end position="64"/>
    </location>
</feature>
<sequence length="120" mass="13502">MDYKKLGERIRQARKALHYSQEQFAGEIGYSVPHISHVENARTTLSVDFLVKASNALHVSADQLLCDSLKYTNDVYKGEIVEALEDCSQTELMIISQTVMDLKRNLRKNIGVDDEEGTVG</sequence>
<keyword evidence="4" id="KW-1185">Reference proteome</keyword>
<name>A0ABT2S9F8_9FIRM</name>
<keyword evidence="1" id="KW-0238">DNA-binding</keyword>
<dbReference type="RefSeq" id="WP_158574282.1">
    <property type="nucleotide sequence ID" value="NZ_JAOQJV010000019.1"/>
</dbReference>
<accession>A0ABT2S9F8</accession>
<reference evidence="3 4" key="1">
    <citation type="journal article" date="2021" name="ISME Commun">
        <title>Automated analysis of genomic sequences facilitates high-throughput and comprehensive description of bacteria.</title>
        <authorList>
            <person name="Hitch T.C.A."/>
        </authorList>
    </citation>
    <scope>NUCLEOTIDE SEQUENCE [LARGE SCALE GENOMIC DNA]</scope>
    <source>
        <strain evidence="3 4">Sanger_02</strain>
    </source>
</reference>
<dbReference type="InterPro" id="IPR050807">
    <property type="entry name" value="TransReg_Diox_bact_type"/>
</dbReference>
<dbReference type="Gene3D" id="1.10.260.40">
    <property type="entry name" value="lambda repressor-like DNA-binding domains"/>
    <property type="match status" value="1"/>
</dbReference>
<evidence type="ECO:0000313" key="3">
    <source>
        <dbReference type="EMBL" id="MCU6700900.1"/>
    </source>
</evidence>
<evidence type="ECO:0000313" key="4">
    <source>
        <dbReference type="Proteomes" id="UP001207605"/>
    </source>
</evidence>
<dbReference type="InterPro" id="IPR001387">
    <property type="entry name" value="Cro/C1-type_HTH"/>
</dbReference>
<dbReference type="InterPro" id="IPR010982">
    <property type="entry name" value="Lambda_DNA-bd_dom_sf"/>
</dbReference>
<dbReference type="CDD" id="cd00093">
    <property type="entry name" value="HTH_XRE"/>
    <property type="match status" value="1"/>
</dbReference>
<organism evidence="3 4">
    <name type="scientific">Dorea ammoniilytica</name>
    <dbReference type="NCBI Taxonomy" id="2981788"/>
    <lineage>
        <taxon>Bacteria</taxon>
        <taxon>Bacillati</taxon>
        <taxon>Bacillota</taxon>
        <taxon>Clostridia</taxon>
        <taxon>Lachnospirales</taxon>
        <taxon>Lachnospiraceae</taxon>
        <taxon>Dorea</taxon>
    </lineage>
</organism>
<comment type="caution">
    <text evidence="3">The sequence shown here is derived from an EMBL/GenBank/DDBJ whole genome shotgun (WGS) entry which is preliminary data.</text>
</comment>
<dbReference type="Proteomes" id="UP001207605">
    <property type="component" value="Unassembled WGS sequence"/>
</dbReference>
<dbReference type="PROSITE" id="PS50943">
    <property type="entry name" value="HTH_CROC1"/>
    <property type="match status" value="1"/>
</dbReference>
<dbReference type="PANTHER" id="PTHR46797:SF1">
    <property type="entry name" value="METHYLPHOSPHONATE SYNTHASE"/>
    <property type="match status" value="1"/>
</dbReference>
<protein>
    <submittedName>
        <fullName evidence="3">Helix-turn-helix domain-containing protein</fullName>
    </submittedName>
</protein>
<dbReference type="EMBL" id="JAOQJV010000019">
    <property type="protein sequence ID" value="MCU6700900.1"/>
    <property type="molecule type" value="Genomic_DNA"/>
</dbReference>
<evidence type="ECO:0000259" key="2">
    <source>
        <dbReference type="PROSITE" id="PS50943"/>
    </source>
</evidence>
<dbReference type="PANTHER" id="PTHR46797">
    <property type="entry name" value="HTH-TYPE TRANSCRIPTIONAL REGULATOR"/>
    <property type="match status" value="1"/>
</dbReference>
<proteinExistence type="predicted"/>